<dbReference type="AlphaFoldDB" id="A0A1C6YW39"/>
<dbReference type="InterPro" id="IPR050263">
    <property type="entry name" value="Bact_Fimbrial_Adh_Pro"/>
</dbReference>
<dbReference type="SUPFAM" id="SSF49401">
    <property type="entry name" value="Bacterial adhesins"/>
    <property type="match status" value="1"/>
</dbReference>
<keyword evidence="3" id="KW-0732">Signal</keyword>
<name>A0A1C6YW39_HAFAL</name>
<keyword evidence="5" id="KW-0472">Membrane</keyword>
<dbReference type="Gene3D" id="2.60.40.1090">
    <property type="entry name" value="Fimbrial-type adhesion domain"/>
    <property type="match status" value="1"/>
</dbReference>
<sequence>MFNSINSKLKLAYFRFIIFIVIFSSSYAYSDDVIVNMGTLTVNNISTTGKVTIPVGAYRREGTPAIVNDDNKTRYDAEHCYEVISGGICLLKITANTGGKRDAYLAPGVRRGQTQLLGGGFSPLLPGDIMTLDLVLDNSGIKGSTTWENALVGKFYDDKNNLSGYLRFNATIIINSATCAVSTAHDMNFTWPQLSPSQIENGSAEVKNAPIGMSCSTTDEKKPVTVTVTSANGYANASDGVINTNKSNLGIKLTWADSGEVIPLNKGLLMNAYNESNFSINAKPVSTSSKKISAGDFETTVTISFDYH</sequence>
<dbReference type="InterPro" id="IPR000259">
    <property type="entry name" value="Adhesion_dom_fimbrial"/>
</dbReference>
<protein>
    <submittedName>
        <fullName evidence="7">Pilin (Type 1 fimbria component protein)</fullName>
    </submittedName>
</protein>
<evidence type="ECO:0000256" key="5">
    <source>
        <dbReference type="SAM" id="Phobius"/>
    </source>
</evidence>
<dbReference type="PANTHER" id="PTHR33420">
    <property type="entry name" value="FIMBRIAL SUBUNIT ELFA-RELATED"/>
    <property type="match status" value="1"/>
</dbReference>
<dbReference type="Proteomes" id="UP000094844">
    <property type="component" value="Unassembled WGS sequence"/>
</dbReference>
<dbReference type="RefSeq" id="WP_072307434.1">
    <property type="nucleotide sequence ID" value="NZ_FMIQ01000006.1"/>
</dbReference>
<evidence type="ECO:0000256" key="1">
    <source>
        <dbReference type="ARBA" id="ARBA00004561"/>
    </source>
</evidence>
<feature type="transmembrane region" description="Helical" evidence="5">
    <location>
        <begin position="12"/>
        <end position="29"/>
    </location>
</feature>
<dbReference type="GO" id="GO:0009289">
    <property type="term" value="C:pilus"/>
    <property type="evidence" value="ECO:0007669"/>
    <property type="project" value="UniProtKB-SubCell"/>
</dbReference>
<gene>
    <name evidence="7" type="ORF">BN1044_00529</name>
</gene>
<evidence type="ECO:0000259" key="6">
    <source>
        <dbReference type="Pfam" id="PF00419"/>
    </source>
</evidence>
<feature type="domain" description="Fimbrial-type adhesion" evidence="6">
    <location>
        <begin position="169"/>
        <end position="307"/>
    </location>
</feature>
<comment type="similarity">
    <text evidence="2">Belongs to the fimbrial protein family.</text>
</comment>
<dbReference type="GO" id="GO:0043709">
    <property type="term" value="P:cell adhesion involved in single-species biofilm formation"/>
    <property type="evidence" value="ECO:0007669"/>
    <property type="project" value="TreeGrafter"/>
</dbReference>
<dbReference type="InterPro" id="IPR036937">
    <property type="entry name" value="Adhesion_dom_fimbrial_sf"/>
</dbReference>
<evidence type="ECO:0000313" key="7">
    <source>
        <dbReference type="EMBL" id="SCM51076.1"/>
    </source>
</evidence>
<dbReference type="InterPro" id="IPR008966">
    <property type="entry name" value="Adhesion_dom_sf"/>
</dbReference>
<dbReference type="PANTHER" id="PTHR33420:SF3">
    <property type="entry name" value="FIMBRIAL SUBUNIT ELFA"/>
    <property type="match status" value="1"/>
</dbReference>
<evidence type="ECO:0000313" key="8">
    <source>
        <dbReference type="Proteomes" id="UP000094844"/>
    </source>
</evidence>
<organism evidence="7 8">
    <name type="scientific">Hafnia alvei</name>
    <dbReference type="NCBI Taxonomy" id="569"/>
    <lineage>
        <taxon>Bacteria</taxon>
        <taxon>Pseudomonadati</taxon>
        <taxon>Pseudomonadota</taxon>
        <taxon>Gammaproteobacteria</taxon>
        <taxon>Enterobacterales</taxon>
        <taxon>Hafniaceae</taxon>
        <taxon>Hafnia</taxon>
    </lineage>
</organism>
<keyword evidence="5" id="KW-0812">Transmembrane</keyword>
<reference evidence="7 8" key="1">
    <citation type="submission" date="2016-09" db="EMBL/GenBank/DDBJ databases">
        <authorList>
            <person name="Capua I."/>
            <person name="De Benedictis P."/>
            <person name="Joannis T."/>
            <person name="Lombin L.H."/>
            <person name="Cattoli G."/>
        </authorList>
    </citation>
    <scope>NUCLEOTIDE SEQUENCE [LARGE SCALE GENOMIC DNA]</scope>
    <source>
        <strain evidence="7 8">GB001</strain>
    </source>
</reference>
<comment type="subcellular location">
    <subcellularLocation>
        <location evidence="1">Fimbrium</location>
    </subcellularLocation>
</comment>
<dbReference type="Pfam" id="PF00419">
    <property type="entry name" value="Fimbrial"/>
    <property type="match status" value="1"/>
</dbReference>
<accession>A0A1C6YW39</accession>
<evidence type="ECO:0000256" key="2">
    <source>
        <dbReference type="ARBA" id="ARBA00006671"/>
    </source>
</evidence>
<keyword evidence="5" id="KW-1133">Transmembrane helix</keyword>
<dbReference type="OrthoDB" id="6636415at2"/>
<evidence type="ECO:0000256" key="4">
    <source>
        <dbReference type="ARBA" id="ARBA00023263"/>
    </source>
</evidence>
<evidence type="ECO:0000256" key="3">
    <source>
        <dbReference type="ARBA" id="ARBA00022729"/>
    </source>
</evidence>
<keyword evidence="4" id="KW-0281">Fimbrium</keyword>
<dbReference type="EMBL" id="FMIQ01000006">
    <property type="protein sequence ID" value="SCM51076.1"/>
    <property type="molecule type" value="Genomic_DNA"/>
</dbReference>
<proteinExistence type="inferred from homology"/>